<dbReference type="Proteomes" id="UP000178912">
    <property type="component" value="Unassembled WGS sequence"/>
</dbReference>
<keyword evidence="3" id="KW-1185">Reference proteome</keyword>
<keyword evidence="1" id="KW-0812">Transmembrane</keyword>
<keyword evidence="1" id="KW-0472">Membrane</keyword>
<feature type="transmembrane region" description="Helical" evidence="1">
    <location>
        <begin position="42"/>
        <end position="65"/>
    </location>
</feature>
<protein>
    <submittedName>
        <fullName evidence="2">Uncharacterized protein</fullName>
    </submittedName>
</protein>
<dbReference type="EMBL" id="FJUX01000028">
    <property type="protein sequence ID" value="CZS96778.1"/>
    <property type="molecule type" value="Genomic_DNA"/>
</dbReference>
<proteinExistence type="predicted"/>
<organism evidence="2 3">
    <name type="scientific">Rhynchosporium agropyri</name>
    <dbReference type="NCBI Taxonomy" id="914238"/>
    <lineage>
        <taxon>Eukaryota</taxon>
        <taxon>Fungi</taxon>
        <taxon>Dikarya</taxon>
        <taxon>Ascomycota</taxon>
        <taxon>Pezizomycotina</taxon>
        <taxon>Leotiomycetes</taxon>
        <taxon>Helotiales</taxon>
        <taxon>Ploettnerulaceae</taxon>
        <taxon>Rhynchosporium</taxon>
    </lineage>
</organism>
<evidence type="ECO:0000313" key="3">
    <source>
        <dbReference type="Proteomes" id="UP000178912"/>
    </source>
</evidence>
<sequence length="133" mass="15019">MGSDLESIASFCNYSDNPLPLTLPIKYCKHSSVCEEVLIKPYFIATTSILGLFMLIFMLWAMHYWTMETVADKLVHRDGKKSFEWFRALAHDHGRGADFERQLERGRGQTVVLTGIEVSQVSKTTIPVGHAPS</sequence>
<name>A0A1E1KFG2_9HELO</name>
<keyword evidence="1" id="KW-1133">Transmembrane helix</keyword>
<gene>
    <name evidence="2" type="ORF">RAG0_05972</name>
</gene>
<reference evidence="3" key="1">
    <citation type="submission" date="2016-03" db="EMBL/GenBank/DDBJ databases">
        <authorList>
            <person name="Guldener U."/>
        </authorList>
    </citation>
    <scope>NUCLEOTIDE SEQUENCE [LARGE SCALE GENOMIC DNA]</scope>
    <source>
        <strain evidence="3">04CH-RAC-A.6.1</strain>
    </source>
</reference>
<dbReference type="AlphaFoldDB" id="A0A1E1KFG2"/>
<evidence type="ECO:0000256" key="1">
    <source>
        <dbReference type="SAM" id="Phobius"/>
    </source>
</evidence>
<accession>A0A1E1KFG2</accession>
<evidence type="ECO:0000313" key="2">
    <source>
        <dbReference type="EMBL" id="CZS96778.1"/>
    </source>
</evidence>